<dbReference type="Gene3D" id="1.10.8.1310">
    <property type="match status" value="1"/>
</dbReference>
<feature type="transmembrane region" description="Helical" evidence="3">
    <location>
        <begin position="373"/>
        <end position="393"/>
    </location>
</feature>
<keyword evidence="6" id="KW-1185">Reference proteome</keyword>
<dbReference type="GO" id="GO:0006888">
    <property type="term" value="P:endoplasmic reticulum to Golgi vesicle-mediated transport"/>
    <property type="evidence" value="ECO:0007669"/>
    <property type="project" value="TreeGrafter"/>
</dbReference>
<dbReference type="Proteomes" id="UP001139887">
    <property type="component" value="Unassembled WGS sequence"/>
</dbReference>
<dbReference type="InterPro" id="IPR035969">
    <property type="entry name" value="Rab-GAP_TBC_sf"/>
</dbReference>
<evidence type="ECO:0000259" key="4">
    <source>
        <dbReference type="PROSITE" id="PS50086"/>
    </source>
</evidence>
<keyword evidence="3" id="KW-1133">Transmembrane helix</keyword>
<evidence type="ECO:0000256" key="3">
    <source>
        <dbReference type="SAM" id="Phobius"/>
    </source>
</evidence>
<keyword evidence="3" id="KW-0812">Transmembrane</keyword>
<name>A0A9W8I5H2_9FUNG</name>
<dbReference type="SMART" id="SM00164">
    <property type="entry name" value="TBC"/>
    <property type="match status" value="1"/>
</dbReference>
<dbReference type="EMBL" id="JANBUW010000169">
    <property type="protein sequence ID" value="KAJ2848439.1"/>
    <property type="molecule type" value="Genomic_DNA"/>
</dbReference>
<dbReference type="PROSITE" id="PS50086">
    <property type="entry name" value="TBC_RABGAP"/>
    <property type="match status" value="1"/>
</dbReference>
<sequence>MENQVQSRRPKPAASRKAQISHAIATRDLTALKQLARTEGGLETTRLRRQAWPLLLNFRSLTDSGNSRIAKHHEEGQVSLDIPRINIPQSPELSRTKQAAMRRQRQLTHVVCSVLRSYPWLSYYQGFHELSLVFLLVFGSERPAAEAVRMVALFFVRDAMASNLDHVLQQLQLLYVLLKAISPQVHSILTDLDVPPFFAISWVLTWFSHDLSSFVDICRIYDFLLVSPPLQVVYMAAVMIKQREGDILALERDFASLHTALVRLPAQVNSWQPIIDDSCCLLSEYPPTKLQLMGNCRLPKLSAVNTFEQSWKRLDPARPLQFTSLVSVKDRHPLAIASSKSTAAAADDNRMAQVIDLTSTAQKARGLAVQYRWPLVVATAASVTMLMYAWLLMHQFQQLYP</sequence>
<dbReference type="SUPFAM" id="SSF47923">
    <property type="entry name" value="Ypt/Rab-GAP domain of gyp1p"/>
    <property type="match status" value="2"/>
</dbReference>
<dbReference type="OrthoDB" id="206700at2759"/>
<dbReference type="GO" id="GO:0005789">
    <property type="term" value="C:endoplasmic reticulum membrane"/>
    <property type="evidence" value="ECO:0007669"/>
    <property type="project" value="TreeGrafter"/>
</dbReference>
<dbReference type="InterPro" id="IPR000195">
    <property type="entry name" value="Rab-GAP-TBC_dom"/>
</dbReference>
<evidence type="ECO:0000313" key="5">
    <source>
        <dbReference type="EMBL" id="KAJ2848439.1"/>
    </source>
</evidence>
<dbReference type="InterPro" id="IPR045913">
    <property type="entry name" value="TBC20/Gyp8-like"/>
</dbReference>
<proteinExistence type="predicted"/>
<accession>A0A9W8I5H2</accession>
<feature type="region of interest" description="Disordered" evidence="2">
    <location>
        <begin position="1"/>
        <end position="20"/>
    </location>
</feature>
<evidence type="ECO:0000313" key="6">
    <source>
        <dbReference type="Proteomes" id="UP001139887"/>
    </source>
</evidence>
<comment type="caution">
    <text evidence="5">The sequence shown here is derived from an EMBL/GenBank/DDBJ whole genome shotgun (WGS) entry which is preliminary data.</text>
</comment>
<feature type="domain" description="Rab-GAP TBC" evidence="4">
    <location>
        <begin position="42"/>
        <end position="228"/>
    </location>
</feature>
<organism evidence="5 6">
    <name type="scientific">Coemansia brasiliensis</name>
    <dbReference type="NCBI Taxonomy" id="2650707"/>
    <lineage>
        <taxon>Eukaryota</taxon>
        <taxon>Fungi</taxon>
        <taxon>Fungi incertae sedis</taxon>
        <taxon>Zoopagomycota</taxon>
        <taxon>Kickxellomycotina</taxon>
        <taxon>Kickxellomycetes</taxon>
        <taxon>Kickxellales</taxon>
        <taxon>Kickxellaceae</taxon>
        <taxon>Coemansia</taxon>
    </lineage>
</organism>
<keyword evidence="1" id="KW-0343">GTPase activation</keyword>
<evidence type="ECO:0000256" key="2">
    <source>
        <dbReference type="SAM" id="MobiDB-lite"/>
    </source>
</evidence>
<dbReference type="PANTHER" id="PTHR20913">
    <property type="entry name" value="TBC1 DOMAIN FAMILY MEMBER 20/GTPASE"/>
    <property type="match status" value="1"/>
</dbReference>
<reference evidence="5" key="1">
    <citation type="submission" date="2022-07" db="EMBL/GenBank/DDBJ databases">
        <title>Phylogenomic reconstructions and comparative analyses of Kickxellomycotina fungi.</title>
        <authorList>
            <person name="Reynolds N.K."/>
            <person name="Stajich J.E."/>
            <person name="Barry K."/>
            <person name="Grigoriev I.V."/>
            <person name="Crous P."/>
            <person name="Smith M.E."/>
        </authorList>
    </citation>
    <scope>NUCLEOTIDE SEQUENCE</scope>
    <source>
        <strain evidence="5">NRRL 1566</strain>
    </source>
</reference>
<gene>
    <name evidence="5" type="primary">GYP8</name>
    <name evidence="5" type="ORF">IWW36_003297</name>
</gene>
<keyword evidence="3" id="KW-0472">Membrane</keyword>
<dbReference type="Pfam" id="PF00566">
    <property type="entry name" value="RabGAP-TBC"/>
    <property type="match status" value="1"/>
</dbReference>
<dbReference type="AlphaFoldDB" id="A0A9W8I5H2"/>
<protein>
    <submittedName>
        <fullName evidence="5">GTPase-activating protein gyp8</fullName>
    </submittedName>
</protein>
<dbReference type="GO" id="GO:0005096">
    <property type="term" value="F:GTPase activator activity"/>
    <property type="evidence" value="ECO:0007669"/>
    <property type="project" value="UniProtKB-KW"/>
</dbReference>
<dbReference type="Gene3D" id="1.10.472.80">
    <property type="entry name" value="Ypt/Rab-GAP domain of gyp1p, domain 3"/>
    <property type="match status" value="1"/>
</dbReference>
<dbReference type="PANTHER" id="PTHR20913:SF7">
    <property type="entry name" value="RE60063P"/>
    <property type="match status" value="1"/>
</dbReference>
<evidence type="ECO:0000256" key="1">
    <source>
        <dbReference type="ARBA" id="ARBA00022468"/>
    </source>
</evidence>